<keyword evidence="8" id="KW-1185">Reference proteome</keyword>
<keyword evidence="5 6" id="KW-0472">Membrane</keyword>
<dbReference type="Proteomes" id="UP001424441">
    <property type="component" value="Unassembled WGS sequence"/>
</dbReference>
<dbReference type="EMBL" id="BAAADE010000003">
    <property type="protein sequence ID" value="GAA0606114.1"/>
    <property type="molecule type" value="Genomic_DNA"/>
</dbReference>
<dbReference type="PANTHER" id="PTHR47685">
    <property type="entry name" value="MAGNESIUM TRANSPORT PROTEIN CORA"/>
    <property type="match status" value="1"/>
</dbReference>
<accession>A0ABP3REY8</accession>
<comment type="caution">
    <text evidence="7">The sequence shown here is derived from an EMBL/GenBank/DDBJ whole genome shotgun (WGS) entry which is preliminary data.</text>
</comment>
<evidence type="ECO:0000256" key="1">
    <source>
        <dbReference type="ARBA" id="ARBA00004141"/>
    </source>
</evidence>
<sequence>MKKQTANSAVLFEGVKSIHNGRWLRVSSDKKDVLDFILKKTGADFRHAADKTATAQNKFSFLPVTFIDTSASDGTSVAAFNAVRVTFAISDDVVVSLEPQQVPAAMELALQRMNSDGRDSEDPFEIVVDIFQAIADRTDYIIGQLNDMTEQVMIETNAILKSLEVKSRDFGVTDIASTQLDLGDMEELLSHCMESQMALVGAVRHMRARISAERSDIRVLYDTLIQDIEAIEEHVEFVHDRVRFLQQINNMALNVKQNQIVKVFSVVTAVFLPSMMVTTYYSMNFEYMPILEWQYGEPLVMILTFLFALMPLFYIKHRGWLR</sequence>
<gene>
    <name evidence="7" type="ORF">GCM10008943_22160</name>
</gene>
<feature type="transmembrane region" description="Helical" evidence="6">
    <location>
        <begin position="260"/>
        <end position="283"/>
    </location>
</feature>
<proteinExistence type="inferred from homology"/>
<dbReference type="Pfam" id="PF01544">
    <property type="entry name" value="CorA"/>
    <property type="match status" value="1"/>
</dbReference>
<protein>
    <submittedName>
        <fullName evidence="7">CorA family divalent cation transporter</fullName>
    </submittedName>
</protein>
<feature type="transmembrane region" description="Helical" evidence="6">
    <location>
        <begin position="295"/>
        <end position="315"/>
    </location>
</feature>
<dbReference type="PANTHER" id="PTHR47685:SF1">
    <property type="entry name" value="MAGNESIUM TRANSPORT PROTEIN CORA"/>
    <property type="match status" value="1"/>
</dbReference>
<organism evidence="7 8">
    <name type="scientific">Paenochrobactrum glaciei</name>
    <dbReference type="NCBI Taxonomy" id="486407"/>
    <lineage>
        <taxon>Bacteria</taxon>
        <taxon>Pseudomonadati</taxon>
        <taxon>Pseudomonadota</taxon>
        <taxon>Alphaproteobacteria</taxon>
        <taxon>Hyphomicrobiales</taxon>
        <taxon>Brucellaceae</taxon>
        <taxon>Paenochrobactrum</taxon>
    </lineage>
</organism>
<dbReference type="Gene3D" id="1.20.58.340">
    <property type="entry name" value="Magnesium transport protein CorA, transmembrane region"/>
    <property type="match status" value="1"/>
</dbReference>
<dbReference type="InterPro" id="IPR045861">
    <property type="entry name" value="CorA_cytoplasmic_dom"/>
</dbReference>
<dbReference type="SUPFAM" id="SSF143865">
    <property type="entry name" value="CorA soluble domain-like"/>
    <property type="match status" value="1"/>
</dbReference>
<evidence type="ECO:0000256" key="3">
    <source>
        <dbReference type="ARBA" id="ARBA00022692"/>
    </source>
</evidence>
<evidence type="ECO:0000313" key="7">
    <source>
        <dbReference type="EMBL" id="GAA0606114.1"/>
    </source>
</evidence>
<evidence type="ECO:0000256" key="6">
    <source>
        <dbReference type="SAM" id="Phobius"/>
    </source>
</evidence>
<comment type="similarity">
    <text evidence="2">Belongs to the CorA metal ion transporter (MIT) (TC 1.A.35) family.</text>
</comment>
<dbReference type="InterPro" id="IPR002523">
    <property type="entry name" value="MgTranspt_CorA/ZnTranspt_ZntB"/>
</dbReference>
<dbReference type="SUPFAM" id="SSF144083">
    <property type="entry name" value="Magnesium transport protein CorA, transmembrane region"/>
    <property type="match status" value="1"/>
</dbReference>
<dbReference type="RefSeq" id="WP_343805478.1">
    <property type="nucleotide sequence ID" value="NZ_BAAADE010000003.1"/>
</dbReference>
<keyword evidence="3 6" id="KW-0812">Transmembrane</keyword>
<dbReference type="InterPro" id="IPR045863">
    <property type="entry name" value="CorA_TM1_TM2"/>
</dbReference>
<keyword evidence="4 6" id="KW-1133">Transmembrane helix</keyword>
<evidence type="ECO:0000313" key="8">
    <source>
        <dbReference type="Proteomes" id="UP001424441"/>
    </source>
</evidence>
<dbReference type="InterPro" id="IPR050829">
    <property type="entry name" value="CorA_MIT"/>
</dbReference>
<evidence type="ECO:0000256" key="2">
    <source>
        <dbReference type="ARBA" id="ARBA00009765"/>
    </source>
</evidence>
<evidence type="ECO:0000256" key="4">
    <source>
        <dbReference type="ARBA" id="ARBA00022989"/>
    </source>
</evidence>
<reference evidence="8" key="1">
    <citation type="journal article" date="2019" name="Int. J. Syst. Evol. Microbiol.">
        <title>The Global Catalogue of Microorganisms (GCM) 10K type strain sequencing project: providing services to taxonomists for standard genome sequencing and annotation.</title>
        <authorList>
            <consortium name="The Broad Institute Genomics Platform"/>
            <consortium name="The Broad Institute Genome Sequencing Center for Infectious Disease"/>
            <person name="Wu L."/>
            <person name="Ma J."/>
        </authorList>
    </citation>
    <scope>NUCLEOTIDE SEQUENCE [LARGE SCALE GENOMIC DNA]</scope>
    <source>
        <strain evidence="8">JCM 15115</strain>
    </source>
</reference>
<name>A0ABP3REY8_9HYPH</name>
<comment type="subcellular location">
    <subcellularLocation>
        <location evidence="1">Membrane</location>
        <topology evidence="1">Multi-pass membrane protein</topology>
    </subcellularLocation>
</comment>
<evidence type="ECO:0000256" key="5">
    <source>
        <dbReference type="ARBA" id="ARBA00023136"/>
    </source>
</evidence>